<feature type="compositionally biased region" description="Low complexity" evidence="1">
    <location>
        <begin position="259"/>
        <end position="271"/>
    </location>
</feature>
<proteinExistence type="predicted"/>
<feature type="signal peptide" evidence="2">
    <location>
        <begin position="1"/>
        <end position="19"/>
    </location>
</feature>
<evidence type="ECO:0000313" key="3">
    <source>
        <dbReference type="EMBL" id="TPX10295.1"/>
    </source>
</evidence>
<reference evidence="3 4" key="1">
    <citation type="submission" date="2019-06" db="EMBL/GenBank/DDBJ databases">
        <title>Draft genome sequence of the filamentous fungus Phialemoniopsis curvata isolated from diesel fuel.</title>
        <authorList>
            <person name="Varaljay V.A."/>
            <person name="Lyon W.J."/>
            <person name="Crouch A.L."/>
            <person name="Drake C.E."/>
            <person name="Hollomon J.M."/>
            <person name="Nadeau L.J."/>
            <person name="Nunn H.S."/>
            <person name="Stevenson B.S."/>
            <person name="Bojanowski C.L."/>
            <person name="Crookes-Goodson W.J."/>
        </authorList>
    </citation>
    <scope>NUCLEOTIDE SEQUENCE [LARGE SCALE GENOMIC DNA]</scope>
    <source>
        <strain evidence="3 4">D216</strain>
    </source>
</reference>
<gene>
    <name evidence="3" type="ORF">E0L32_008700</name>
</gene>
<dbReference type="Proteomes" id="UP000319257">
    <property type="component" value="Unassembled WGS sequence"/>
</dbReference>
<organism evidence="3 4">
    <name type="scientific">Thyridium curvatum</name>
    <dbReference type="NCBI Taxonomy" id="1093900"/>
    <lineage>
        <taxon>Eukaryota</taxon>
        <taxon>Fungi</taxon>
        <taxon>Dikarya</taxon>
        <taxon>Ascomycota</taxon>
        <taxon>Pezizomycotina</taxon>
        <taxon>Sordariomycetes</taxon>
        <taxon>Sordariomycetidae</taxon>
        <taxon>Thyridiales</taxon>
        <taxon>Thyridiaceae</taxon>
        <taxon>Thyridium</taxon>
    </lineage>
</organism>
<sequence length="617" mass="65921">MYWHMTLLLCAALVGSIHAQQPQITAAPRNIVVKRQTANIEIHQEYAAPIGVDTEYLKIEGSTTKWIGVYTDHLTEETRTTTVGNVATTTVLKPQLAVVTATAASEGVKVGDVTVLIPESLQDALDALIKEAATSCGGVAKLKSRDGMSCMINAIQGAAQNDQAFGLINPAEWGRFALEMAENAPEILRAAVAVLKTQAQKNKFAIMVAAAGAAGVWAVDEAARPIAESAYKFVFSGGQFGQPKDNANGNGNDNHDPTSTKQTTSSSSTSSCNPKATVDENSPACDDPDCKGDKKVCQAEGDKKNCPCVKWTKKMIDGKFDKPWLDEQQKILQELEKGLPAVIPPQCFRNTHGDGFDGKPRAEPSAFCRCSSAASGGGLTEGNYATMSGEGDKACTYSTMPTQTISITMKPKQTGAVTSCRMESSLKPYCTCNDDAMHGEIVTTYLGKVTTVCPDATATMTGIENGTPTVEPSCYPTHGPPHNNPDLDQLIKLCKAGKPEFAAVCRSDASKYINVQCPGGAQVKSPNPLFDNHYDAWFEKANDAPADCKYLFKQGGSTDDNAVGARVDALCIPAFEAIRDKCPWNGGEVRNQCGTFKYQSCVLGRPCKVGDPSRRRA</sequence>
<keyword evidence="2" id="KW-0732">Signal</keyword>
<dbReference type="EMBL" id="SKBQ01000059">
    <property type="protein sequence ID" value="TPX10295.1"/>
    <property type="molecule type" value="Genomic_DNA"/>
</dbReference>
<dbReference type="AlphaFoldDB" id="A0A507AJ54"/>
<dbReference type="RefSeq" id="XP_030992006.1">
    <property type="nucleotide sequence ID" value="XM_031143584.1"/>
</dbReference>
<dbReference type="InParanoid" id="A0A507AJ54"/>
<evidence type="ECO:0000256" key="1">
    <source>
        <dbReference type="SAM" id="MobiDB-lite"/>
    </source>
</evidence>
<evidence type="ECO:0000256" key="2">
    <source>
        <dbReference type="SAM" id="SignalP"/>
    </source>
</evidence>
<comment type="caution">
    <text evidence="3">The sequence shown here is derived from an EMBL/GenBank/DDBJ whole genome shotgun (WGS) entry which is preliminary data.</text>
</comment>
<accession>A0A507AJ54</accession>
<feature type="chain" id="PRO_5021394234" evidence="2">
    <location>
        <begin position="20"/>
        <end position="617"/>
    </location>
</feature>
<dbReference type="GeneID" id="41976147"/>
<protein>
    <submittedName>
        <fullName evidence="3">Uncharacterized protein</fullName>
    </submittedName>
</protein>
<dbReference type="OrthoDB" id="5228334at2759"/>
<name>A0A507AJ54_9PEZI</name>
<evidence type="ECO:0000313" key="4">
    <source>
        <dbReference type="Proteomes" id="UP000319257"/>
    </source>
</evidence>
<keyword evidence="4" id="KW-1185">Reference proteome</keyword>
<feature type="region of interest" description="Disordered" evidence="1">
    <location>
        <begin position="242"/>
        <end position="289"/>
    </location>
</feature>